<evidence type="ECO:0000313" key="3">
    <source>
        <dbReference type="Proteomes" id="UP000266841"/>
    </source>
</evidence>
<dbReference type="AlphaFoldDB" id="K0TFK2"/>
<keyword evidence="1" id="KW-0472">Membrane</keyword>
<organism evidence="2 3">
    <name type="scientific">Thalassiosira oceanica</name>
    <name type="common">Marine diatom</name>
    <dbReference type="NCBI Taxonomy" id="159749"/>
    <lineage>
        <taxon>Eukaryota</taxon>
        <taxon>Sar</taxon>
        <taxon>Stramenopiles</taxon>
        <taxon>Ochrophyta</taxon>
        <taxon>Bacillariophyta</taxon>
        <taxon>Coscinodiscophyceae</taxon>
        <taxon>Thalassiosirophycidae</taxon>
        <taxon>Thalassiosirales</taxon>
        <taxon>Thalassiosiraceae</taxon>
        <taxon>Thalassiosira</taxon>
    </lineage>
</organism>
<keyword evidence="3" id="KW-1185">Reference proteome</keyword>
<proteinExistence type="predicted"/>
<evidence type="ECO:0000313" key="2">
    <source>
        <dbReference type="EMBL" id="EJK76140.1"/>
    </source>
</evidence>
<name>K0TFK2_THAOC</name>
<dbReference type="Proteomes" id="UP000266841">
    <property type="component" value="Unassembled WGS sequence"/>
</dbReference>
<evidence type="ECO:0000256" key="1">
    <source>
        <dbReference type="SAM" id="Phobius"/>
    </source>
</evidence>
<comment type="caution">
    <text evidence="2">The sequence shown here is derived from an EMBL/GenBank/DDBJ whole genome shotgun (WGS) entry which is preliminary data.</text>
</comment>
<keyword evidence="1" id="KW-0812">Transmembrane</keyword>
<accession>K0TFK2</accession>
<protein>
    <submittedName>
        <fullName evidence="2">Uncharacterized protein</fullName>
    </submittedName>
</protein>
<dbReference type="EMBL" id="AGNL01002507">
    <property type="protein sequence ID" value="EJK76140.1"/>
    <property type="molecule type" value="Genomic_DNA"/>
</dbReference>
<gene>
    <name evidence="2" type="ORF">THAOC_02114</name>
</gene>
<sequence>MEEFHLRRREAYGPNPRIPAVGALVSGSFVRHQAAEIRRRKSVGSAWRARIGGFFFLTALLAVTSYHTNKTLLVEAPFGPFGDDNGPGLEPPPRNRIGIATAFMPSRRRSPTAPGKPSFPYFKADYLP</sequence>
<feature type="transmembrane region" description="Helical" evidence="1">
    <location>
        <begin position="47"/>
        <end position="66"/>
    </location>
</feature>
<keyword evidence="1" id="KW-1133">Transmembrane helix</keyword>
<reference evidence="2 3" key="1">
    <citation type="journal article" date="2012" name="Genome Biol.">
        <title>Genome and low-iron response of an oceanic diatom adapted to chronic iron limitation.</title>
        <authorList>
            <person name="Lommer M."/>
            <person name="Specht M."/>
            <person name="Roy A.S."/>
            <person name="Kraemer L."/>
            <person name="Andreson R."/>
            <person name="Gutowska M.A."/>
            <person name="Wolf J."/>
            <person name="Bergner S.V."/>
            <person name="Schilhabel M.B."/>
            <person name="Klostermeier U.C."/>
            <person name="Beiko R.G."/>
            <person name="Rosenstiel P."/>
            <person name="Hippler M."/>
            <person name="Laroche J."/>
        </authorList>
    </citation>
    <scope>NUCLEOTIDE SEQUENCE [LARGE SCALE GENOMIC DNA]</scope>
    <source>
        <strain evidence="2 3">CCMP1005</strain>
    </source>
</reference>